<sequence length="145" mass="16987">MEISIDLNLNNEVEYDDSDEQSEDEYNEPLELYKGQIFQTTEEAFITIKTFALSHRFGIRKGHVEKDPKNGHEISRTFLCRHTRKSLTKNKSHKTEASGSCRTDCKWKVNIYWSKHLNQYHLSTFTNIHTGHILDPTSIRFIPKS</sequence>
<evidence type="ECO:0000313" key="2">
    <source>
        <dbReference type="Proteomes" id="UP000789396"/>
    </source>
</evidence>
<name>A0A9N9ERQ6_9GLOM</name>
<dbReference type="OrthoDB" id="2426558at2759"/>
<dbReference type="AlphaFoldDB" id="A0A9N9ERQ6"/>
<proteinExistence type="predicted"/>
<accession>A0A9N9ERQ6</accession>
<keyword evidence="2" id="KW-1185">Reference proteome</keyword>
<protein>
    <submittedName>
        <fullName evidence="1">16793_t:CDS:1</fullName>
    </submittedName>
</protein>
<organism evidence="1 2">
    <name type="scientific">Racocetra fulgida</name>
    <dbReference type="NCBI Taxonomy" id="60492"/>
    <lineage>
        <taxon>Eukaryota</taxon>
        <taxon>Fungi</taxon>
        <taxon>Fungi incertae sedis</taxon>
        <taxon>Mucoromycota</taxon>
        <taxon>Glomeromycotina</taxon>
        <taxon>Glomeromycetes</taxon>
        <taxon>Diversisporales</taxon>
        <taxon>Gigasporaceae</taxon>
        <taxon>Racocetra</taxon>
    </lineage>
</organism>
<evidence type="ECO:0000313" key="1">
    <source>
        <dbReference type="EMBL" id="CAG8689062.1"/>
    </source>
</evidence>
<dbReference type="Proteomes" id="UP000789396">
    <property type="component" value="Unassembled WGS sequence"/>
</dbReference>
<reference evidence="1" key="1">
    <citation type="submission" date="2021-06" db="EMBL/GenBank/DDBJ databases">
        <authorList>
            <person name="Kallberg Y."/>
            <person name="Tangrot J."/>
            <person name="Rosling A."/>
        </authorList>
    </citation>
    <scope>NUCLEOTIDE SEQUENCE</scope>
    <source>
        <strain evidence="1">IN212</strain>
    </source>
</reference>
<gene>
    <name evidence="1" type="ORF">RFULGI_LOCUS9916</name>
</gene>
<dbReference type="EMBL" id="CAJVPZ010018612">
    <property type="protein sequence ID" value="CAG8689062.1"/>
    <property type="molecule type" value="Genomic_DNA"/>
</dbReference>
<dbReference type="PANTHER" id="PTHR47718">
    <property type="entry name" value="OS01G0519700 PROTEIN"/>
    <property type="match status" value="1"/>
</dbReference>
<comment type="caution">
    <text evidence="1">The sequence shown here is derived from an EMBL/GenBank/DDBJ whole genome shotgun (WGS) entry which is preliminary data.</text>
</comment>